<dbReference type="EMBL" id="JBDXSU010000001">
    <property type="protein sequence ID" value="MFB5189056.1"/>
    <property type="molecule type" value="Genomic_DNA"/>
</dbReference>
<evidence type="ECO:0000313" key="1">
    <source>
        <dbReference type="EMBL" id="MFB5189056.1"/>
    </source>
</evidence>
<accession>A0ABV5A9V0</accession>
<proteinExistence type="predicted"/>
<dbReference type="Proteomes" id="UP001579974">
    <property type="component" value="Unassembled WGS sequence"/>
</dbReference>
<gene>
    <name evidence="1" type="ORF">KKP3000_001496</name>
</gene>
<evidence type="ECO:0000313" key="2">
    <source>
        <dbReference type="Proteomes" id="UP001579974"/>
    </source>
</evidence>
<organism evidence="1 2">
    <name type="scientific">Alicyclobacillus fastidiosus</name>
    <dbReference type="NCBI Taxonomy" id="392011"/>
    <lineage>
        <taxon>Bacteria</taxon>
        <taxon>Bacillati</taxon>
        <taxon>Bacillota</taxon>
        <taxon>Bacilli</taxon>
        <taxon>Bacillales</taxon>
        <taxon>Alicyclobacillaceae</taxon>
        <taxon>Alicyclobacillus</taxon>
    </lineage>
</organism>
<protein>
    <submittedName>
        <fullName evidence="1">Uncharacterized protein</fullName>
    </submittedName>
</protein>
<comment type="caution">
    <text evidence="1">The sequence shown here is derived from an EMBL/GenBank/DDBJ whole genome shotgun (WGS) entry which is preliminary data.</text>
</comment>
<dbReference type="RefSeq" id="WP_275475875.1">
    <property type="nucleotide sequence ID" value="NZ_CP162940.1"/>
</dbReference>
<name>A0ABV5A9V0_9BACL</name>
<reference evidence="1 2" key="1">
    <citation type="journal article" date="2024" name="Int. J. Mol. Sci.">
        <title>Exploration of Alicyclobacillus spp. Genome in Search of Antibiotic Resistance.</title>
        <authorList>
            <person name="Bucka-Kolendo J."/>
            <person name="Kiousi D.E."/>
            <person name="Dekowska A."/>
            <person name="Mikolajczuk-Szczyrba A."/>
            <person name="Karadedos D.M."/>
            <person name="Michael P."/>
            <person name="Galanis A."/>
            <person name="Sokolowska B."/>
        </authorList>
    </citation>
    <scope>NUCLEOTIDE SEQUENCE [LARGE SCALE GENOMIC DNA]</scope>
    <source>
        <strain evidence="1 2">KKP 3000</strain>
    </source>
</reference>
<sequence>MDFHPDWREKLLILCERYMDGEFALSELQERLGSVLALLPKNVSNDLERLLEQLELTRFTQPESSHKQSVKPLLKSFLVNHGVCR</sequence>
<keyword evidence="2" id="KW-1185">Reference proteome</keyword>